<dbReference type="RefSeq" id="WP_344616944.1">
    <property type="nucleotide sequence ID" value="NZ_BAAARV010000069.1"/>
</dbReference>
<dbReference type="EMBL" id="BAAARV010000069">
    <property type="protein sequence ID" value="GAA2370002.1"/>
    <property type="molecule type" value="Genomic_DNA"/>
</dbReference>
<dbReference type="Proteomes" id="UP001501444">
    <property type="component" value="Unassembled WGS sequence"/>
</dbReference>
<evidence type="ECO:0000256" key="1">
    <source>
        <dbReference type="SAM" id="MobiDB-lite"/>
    </source>
</evidence>
<comment type="caution">
    <text evidence="3">The sequence shown here is derived from an EMBL/GenBank/DDBJ whole genome shotgun (WGS) entry which is preliminary data.</text>
</comment>
<feature type="compositionally biased region" description="Pro residues" evidence="1">
    <location>
        <begin position="93"/>
        <end position="103"/>
    </location>
</feature>
<protein>
    <recommendedName>
        <fullName evidence="5">DUF11 domain-containing protein</fullName>
    </recommendedName>
</protein>
<evidence type="ECO:0000313" key="3">
    <source>
        <dbReference type="EMBL" id="GAA2370002.1"/>
    </source>
</evidence>
<feature type="region of interest" description="Disordered" evidence="1">
    <location>
        <begin position="69"/>
        <end position="106"/>
    </location>
</feature>
<keyword evidence="4" id="KW-1185">Reference proteome</keyword>
<sequence>MSDFDDDILNAALTDFRAGTMPRIAPMGAEAVIGTVRRRQRVRTVAAASALALAVLVPSGLLALQDRRAAPAGPGTSAPASIAPTAPSTVPSTSPPSGPPPVLDAPTDLANATFTLPAWPSDAPTDCRSGKITFHGGSAASGDVWSLLVRPGALSADVDGDGGRDTLVRVTCRAGESGFDQLVALSAPDGALHTLGRVVSAEEIVATTPGADGTVAVKVADMVQCCGMPPTHRLTQDRTFRWAGGQFQQVAGPQSFLVDQSYRDALTVGKAEAAVGAPSGGKQTGTVTVTLHNAGPRDIKNVTVMLSFVPAVTVTGKATGASCGSFAGQVSIEAPCSVGTVMAGGSVTFTVPISYSVTSDKPLWPGHFQIRSGDQRYDNWEHLDSAGFQ</sequence>
<evidence type="ECO:0008006" key="5">
    <source>
        <dbReference type="Google" id="ProtNLM"/>
    </source>
</evidence>
<name>A0ABP5U525_9ACTN</name>
<keyword evidence="2" id="KW-0472">Membrane</keyword>
<keyword evidence="2" id="KW-0812">Transmembrane</keyword>
<evidence type="ECO:0000256" key="2">
    <source>
        <dbReference type="SAM" id="Phobius"/>
    </source>
</evidence>
<keyword evidence="2" id="KW-1133">Transmembrane helix</keyword>
<gene>
    <name evidence="3" type="ORF">GCM10010170_070770</name>
</gene>
<feature type="transmembrane region" description="Helical" evidence="2">
    <location>
        <begin position="45"/>
        <end position="64"/>
    </location>
</feature>
<organism evidence="3 4">
    <name type="scientific">Dactylosporangium salmoneum</name>
    <dbReference type="NCBI Taxonomy" id="53361"/>
    <lineage>
        <taxon>Bacteria</taxon>
        <taxon>Bacillati</taxon>
        <taxon>Actinomycetota</taxon>
        <taxon>Actinomycetes</taxon>
        <taxon>Micromonosporales</taxon>
        <taxon>Micromonosporaceae</taxon>
        <taxon>Dactylosporangium</taxon>
    </lineage>
</organism>
<proteinExistence type="predicted"/>
<feature type="compositionally biased region" description="Low complexity" evidence="1">
    <location>
        <begin position="69"/>
        <end position="92"/>
    </location>
</feature>
<reference evidence="4" key="1">
    <citation type="journal article" date="2019" name="Int. J. Syst. Evol. Microbiol.">
        <title>The Global Catalogue of Microorganisms (GCM) 10K type strain sequencing project: providing services to taxonomists for standard genome sequencing and annotation.</title>
        <authorList>
            <consortium name="The Broad Institute Genomics Platform"/>
            <consortium name="The Broad Institute Genome Sequencing Center for Infectious Disease"/>
            <person name="Wu L."/>
            <person name="Ma J."/>
        </authorList>
    </citation>
    <scope>NUCLEOTIDE SEQUENCE [LARGE SCALE GENOMIC DNA]</scope>
    <source>
        <strain evidence="4">JCM 3272</strain>
    </source>
</reference>
<accession>A0ABP5U525</accession>
<evidence type="ECO:0000313" key="4">
    <source>
        <dbReference type="Proteomes" id="UP001501444"/>
    </source>
</evidence>